<organism evidence="1">
    <name type="scientific">viral metagenome</name>
    <dbReference type="NCBI Taxonomy" id="1070528"/>
    <lineage>
        <taxon>unclassified sequences</taxon>
        <taxon>metagenomes</taxon>
        <taxon>organismal metagenomes</taxon>
    </lineage>
</organism>
<accession>A0A6C0HVF0</accession>
<reference evidence="1" key="1">
    <citation type="journal article" date="2020" name="Nature">
        <title>Giant virus diversity and host interactions through global metagenomics.</title>
        <authorList>
            <person name="Schulz F."/>
            <person name="Roux S."/>
            <person name="Paez-Espino D."/>
            <person name="Jungbluth S."/>
            <person name="Walsh D.A."/>
            <person name="Denef V.J."/>
            <person name="McMahon K.D."/>
            <person name="Konstantinidis K.T."/>
            <person name="Eloe-Fadrosh E.A."/>
            <person name="Kyrpides N.C."/>
            <person name="Woyke T."/>
        </authorList>
    </citation>
    <scope>NUCLEOTIDE SEQUENCE</scope>
    <source>
        <strain evidence="1">GVMAG-M-3300023184-177</strain>
    </source>
</reference>
<proteinExistence type="predicted"/>
<protein>
    <submittedName>
        <fullName evidence="1">Uncharacterized protein</fullName>
    </submittedName>
</protein>
<sequence>MNRDILKILYRNSNILKNISLKFLLNMKGGGNRKLKVEYNNHTYVFEENEINDNYYTLSSIEVDGLDCVVVLISTEDNIAEIHSITNSKSCMANTNENIGSHLLKLTIKMIKKYASKYNQKVNINKISLGDMSIKKCGSHYIKLTKMLILLTGHTWYGKYDFRPRDNITNNIDKYQNKKYENNVKIMDTLTVSDINLIKYIKMTKNNNFIDKTKDTIIKKPKMLLKDFLRKFLKDYDNMCEYFYMFYEQLYNDIGLTDFQGGSFVLCEFQN</sequence>
<dbReference type="AlphaFoldDB" id="A0A6C0HVF0"/>
<name>A0A6C0HVF0_9ZZZZ</name>
<dbReference type="EMBL" id="MN740018">
    <property type="protein sequence ID" value="QHT84502.1"/>
    <property type="molecule type" value="Genomic_DNA"/>
</dbReference>
<evidence type="ECO:0000313" key="1">
    <source>
        <dbReference type="EMBL" id="QHT84502.1"/>
    </source>
</evidence>